<evidence type="ECO:0000256" key="1">
    <source>
        <dbReference type="ARBA" id="ARBA00004651"/>
    </source>
</evidence>
<comment type="subcellular location">
    <subcellularLocation>
        <location evidence="1">Cell membrane</location>
        <topology evidence="1">Multi-pass membrane protein</topology>
    </subcellularLocation>
</comment>
<evidence type="ECO:0000256" key="3">
    <source>
        <dbReference type="ARBA" id="ARBA00022692"/>
    </source>
</evidence>
<feature type="domain" description="ABC3 transporter permease C-terminal" evidence="7">
    <location>
        <begin position="4"/>
        <end position="76"/>
    </location>
</feature>
<reference evidence="8 9" key="1">
    <citation type="submission" date="2018-03" db="EMBL/GenBank/DDBJ databases">
        <title>Bioinformatic expansion and discovery of thiopeptide antibiotics.</title>
        <authorList>
            <person name="Schwalen C.J."/>
            <person name="Hudson G.A."/>
            <person name="Mitchell D.A."/>
        </authorList>
    </citation>
    <scope>NUCLEOTIDE SEQUENCE [LARGE SCALE GENOMIC DNA]</scope>
    <source>
        <strain evidence="8 9">ATCC 21389</strain>
    </source>
</reference>
<evidence type="ECO:0000256" key="5">
    <source>
        <dbReference type="ARBA" id="ARBA00023136"/>
    </source>
</evidence>
<dbReference type="AlphaFoldDB" id="A0A2V4N043"/>
<comment type="caution">
    <text evidence="8">The sequence shown here is derived from an EMBL/GenBank/DDBJ whole genome shotgun (WGS) entry which is preliminary data.</text>
</comment>
<evidence type="ECO:0000313" key="9">
    <source>
        <dbReference type="Proteomes" id="UP000248039"/>
    </source>
</evidence>
<evidence type="ECO:0000259" key="7">
    <source>
        <dbReference type="Pfam" id="PF02687"/>
    </source>
</evidence>
<dbReference type="InterPro" id="IPR003838">
    <property type="entry name" value="ABC3_permease_C"/>
</dbReference>
<organism evidence="8 9">
    <name type="scientific">Streptomyces tateyamensis</name>
    <dbReference type="NCBI Taxonomy" id="565073"/>
    <lineage>
        <taxon>Bacteria</taxon>
        <taxon>Bacillati</taxon>
        <taxon>Actinomycetota</taxon>
        <taxon>Actinomycetes</taxon>
        <taxon>Kitasatosporales</taxon>
        <taxon>Streptomycetaceae</taxon>
        <taxon>Streptomyces</taxon>
    </lineage>
</organism>
<evidence type="ECO:0000313" key="8">
    <source>
        <dbReference type="EMBL" id="PYC66353.1"/>
    </source>
</evidence>
<protein>
    <recommendedName>
        <fullName evidence="7">ABC3 transporter permease C-terminal domain-containing protein</fullName>
    </recommendedName>
</protein>
<keyword evidence="3 6" id="KW-0812">Transmembrane</keyword>
<keyword evidence="4 6" id="KW-1133">Transmembrane helix</keyword>
<keyword evidence="9" id="KW-1185">Reference proteome</keyword>
<evidence type="ECO:0000256" key="4">
    <source>
        <dbReference type="ARBA" id="ARBA00022989"/>
    </source>
</evidence>
<accession>A0A2V4N043</accession>
<evidence type="ECO:0000256" key="2">
    <source>
        <dbReference type="ARBA" id="ARBA00022475"/>
    </source>
</evidence>
<feature type="transmembrane region" description="Helical" evidence="6">
    <location>
        <begin position="57"/>
        <end position="80"/>
    </location>
</feature>
<dbReference type="EMBL" id="PYBW01000180">
    <property type="protein sequence ID" value="PYC66353.1"/>
    <property type="molecule type" value="Genomic_DNA"/>
</dbReference>
<name>A0A2V4N043_9ACTN</name>
<keyword evidence="2" id="KW-1003">Cell membrane</keyword>
<proteinExistence type="predicted"/>
<dbReference type="Proteomes" id="UP000248039">
    <property type="component" value="Unassembled WGS sequence"/>
</dbReference>
<gene>
    <name evidence="8" type="ORF">C7C46_31490</name>
</gene>
<dbReference type="Pfam" id="PF02687">
    <property type="entry name" value="FtsX"/>
    <property type="match status" value="1"/>
</dbReference>
<sequence length="91" mass="9228">MPTAFGTRRRTLAAALLCQCVLPVLLGLALALAFGTGLATGLLSLTSLPLALPWAQIGLLCAAGAAAVLLVTALSLPALWRAGAVRGLRHE</sequence>
<keyword evidence="5 6" id="KW-0472">Membrane</keyword>
<evidence type="ECO:0000256" key="6">
    <source>
        <dbReference type="SAM" id="Phobius"/>
    </source>
</evidence>